<name>A0A0C2NDH8_THEKT</name>
<protein>
    <submittedName>
        <fullName evidence="1">Uncharacterized protein</fullName>
    </submittedName>
</protein>
<gene>
    <name evidence="1" type="ORF">RF11_05058</name>
</gene>
<keyword evidence="2" id="KW-1185">Reference proteome</keyword>
<evidence type="ECO:0000313" key="2">
    <source>
        <dbReference type="Proteomes" id="UP000031668"/>
    </source>
</evidence>
<organism evidence="1 2">
    <name type="scientific">Thelohanellus kitauei</name>
    <name type="common">Myxosporean</name>
    <dbReference type="NCBI Taxonomy" id="669202"/>
    <lineage>
        <taxon>Eukaryota</taxon>
        <taxon>Metazoa</taxon>
        <taxon>Cnidaria</taxon>
        <taxon>Myxozoa</taxon>
        <taxon>Myxosporea</taxon>
        <taxon>Bivalvulida</taxon>
        <taxon>Platysporina</taxon>
        <taxon>Myxobolidae</taxon>
        <taxon>Thelohanellus</taxon>
    </lineage>
</organism>
<evidence type="ECO:0000313" key="1">
    <source>
        <dbReference type="EMBL" id="KII74360.1"/>
    </source>
</evidence>
<accession>A0A0C2NDH8</accession>
<dbReference type="AlphaFoldDB" id="A0A0C2NDH8"/>
<proteinExistence type="predicted"/>
<sequence>MKYSGRKYLHDSIIKLHISEFASFHLFGITRIQALNISVDEIIYKQKIDIYIDTIDDLTLKDECIKSTIFQFDSCTNYYSNLREIFLIEDRSEHSLYSNTIGSFKSADPSTLYKKRVLLQTRLLFAVRVSDPSKIEYLWHILSNKEYLEEFADEKYINISQPTDIHFIINLASIGPPLYELIRKERFFDGMEYIREA</sequence>
<dbReference type="EMBL" id="JWZT01000438">
    <property type="protein sequence ID" value="KII74360.1"/>
    <property type="molecule type" value="Genomic_DNA"/>
</dbReference>
<reference evidence="1 2" key="1">
    <citation type="journal article" date="2014" name="Genome Biol. Evol.">
        <title>The genome of the myxosporean Thelohanellus kitauei shows adaptations to nutrient acquisition within its fish host.</title>
        <authorList>
            <person name="Yang Y."/>
            <person name="Xiong J."/>
            <person name="Zhou Z."/>
            <person name="Huo F."/>
            <person name="Miao W."/>
            <person name="Ran C."/>
            <person name="Liu Y."/>
            <person name="Zhang J."/>
            <person name="Feng J."/>
            <person name="Wang M."/>
            <person name="Wang M."/>
            <person name="Wang L."/>
            <person name="Yao B."/>
        </authorList>
    </citation>
    <scope>NUCLEOTIDE SEQUENCE [LARGE SCALE GENOMIC DNA]</scope>
    <source>
        <strain evidence="1">Wuqing</strain>
    </source>
</reference>
<comment type="caution">
    <text evidence="1">The sequence shown here is derived from an EMBL/GenBank/DDBJ whole genome shotgun (WGS) entry which is preliminary data.</text>
</comment>
<dbReference type="Proteomes" id="UP000031668">
    <property type="component" value="Unassembled WGS sequence"/>
</dbReference>